<dbReference type="SUPFAM" id="SSF64518">
    <property type="entry name" value="Phase 1 flagellin"/>
    <property type="match status" value="1"/>
</dbReference>
<evidence type="ECO:0000259" key="5">
    <source>
        <dbReference type="Pfam" id="PF00669"/>
    </source>
</evidence>
<keyword evidence="8" id="KW-1185">Reference proteome</keyword>
<accession>A0ABY6MUU6</accession>
<dbReference type="EMBL" id="CP110257">
    <property type="protein sequence ID" value="UZD55770.1"/>
    <property type="molecule type" value="Genomic_DNA"/>
</dbReference>
<comment type="subcellular location">
    <subcellularLocation>
        <location evidence="1">Bacterial flagellum</location>
    </subcellularLocation>
    <subcellularLocation>
        <location evidence="2">Secreted</location>
    </subcellularLocation>
</comment>
<evidence type="ECO:0000256" key="2">
    <source>
        <dbReference type="ARBA" id="ARBA00004613"/>
    </source>
</evidence>
<dbReference type="NCBIfam" id="TIGR02550">
    <property type="entry name" value="flagell_flgL"/>
    <property type="match status" value="1"/>
</dbReference>
<name>A0ABY6MUU6_9BURK</name>
<dbReference type="InterPro" id="IPR001492">
    <property type="entry name" value="Flagellin"/>
</dbReference>
<comment type="similarity">
    <text evidence="3">Belongs to the bacterial flagellin family.</text>
</comment>
<feature type="domain" description="Flagellin C-terminal" evidence="6">
    <location>
        <begin position="221"/>
        <end position="303"/>
    </location>
</feature>
<dbReference type="Proteomes" id="UP001163266">
    <property type="component" value="Chromosome"/>
</dbReference>
<dbReference type="InterPro" id="IPR001029">
    <property type="entry name" value="Flagellin_N"/>
</dbReference>
<dbReference type="InterPro" id="IPR046358">
    <property type="entry name" value="Flagellin_C"/>
</dbReference>
<organism evidence="7 8">
    <name type="scientific">Caldimonas aquatica</name>
    <dbReference type="NCBI Taxonomy" id="376175"/>
    <lineage>
        <taxon>Bacteria</taxon>
        <taxon>Pseudomonadati</taxon>
        <taxon>Pseudomonadota</taxon>
        <taxon>Betaproteobacteria</taxon>
        <taxon>Burkholderiales</taxon>
        <taxon>Sphaerotilaceae</taxon>
        <taxon>Caldimonas</taxon>
    </lineage>
</organism>
<dbReference type="Pfam" id="PF00700">
    <property type="entry name" value="Flagellin_C"/>
    <property type="match status" value="1"/>
</dbReference>
<evidence type="ECO:0000259" key="6">
    <source>
        <dbReference type="Pfam" id="PF00700"/>
    </source>
</evidence>
<keyword evidence="7" id="KW-0282">Flagellum</keyword>
<keyword evidence="7" id="KW-0966">Cell projection</keyword>
<dbReference type="InterPro" id="IPR013384">
    <property type="entry name" value="Flagell_FlgL"/>
</dbReference>
<evidence type="ECO:0000313" key="8">
    <source>
        <dbReference type="Proteomes" id="UP001163266"/>
    </source>
</evidence>
<gene>
    <name evidence="7" type="primary">flgL</name>
    <name evidence="7" type="ORF">OMP39_04100</name>
</gene>
<dbReference type="Gene3D" id="1.20.1330.10">
    <property type="entry name" value="f41 fragment of flagellin, N-terminal domain"/>
    <property type="match status" value="1"/>
</dbReference>
<dbReference type="PANTHER" id="PTHR42792:SF1">
    <property type="entry name" value="FLAGELLAR HOOK-ASSOCIATED PROTEIN 3"/>
    <property type="match status" value="1"/>
</dbReference>
<evidence type="ECO:0000256" key="3">
    <source>
        <dbReference type="ARBA" id="ARBA00005709"/>
    </source>
</evidence>
<keyword evidence="7" id="KW-0969">Cilium</keyword>
<evidence type="ECO:0000256" key="4">
    <source>
        <dbReference type="ARBA" id="ARBA00023143"/>
    </source>
</evidence>
<dbReference type="RefSeq" id="WP_264893524.1">
    <property type="nucleotide sequence ID" value="NZ_CP110257.1"/>
</dbReference>
<evidence type="ECO:0000256" key="1">
    <source>
        <dbReference type="ARBA" id="ARBA00004365"/>
    </source>
</evidence>
<evidence type="ECO:0000313" key="7">
    <source>
        <dbReference type="EMBL" id="UZD55770.1"/>
    </source>
</evidence>
<reference evidence="7" key="1">
    <citation type="submission" date="2022-10" db="EMBL/GenBank/DDBJ databases">
        <title>Complete genome sequence of Schlegelella aquatica LMG 23380.</title>
        <authorList>
            <person name="Musilova J."/>
            <person name="Kourilova X."/>
            <person name="Bezdicek M."/>
            <person name="Hermankova K."/>
            <person name="Obruca S."/>
            <person name="Sedlar K."/>
        </authorList>
    </citation>
    <scope>NUCLEOTIDE SEQUENCE</scope>
    <source>
        <strain evidence="7">LMG 23380</strain>
    </source>
</reference>
<sequence>MRVATAFSYQQAIANLQRRQEDLSESQNRLTSGKRVLLPSDDPVAARRVERALAVEARVEATKRAAQASLNAMTLAESALGGANDILQAIRDAAVAAGNGAYGDKERAILAQQIQQYRDQLLGIANRTDAAGNPLFGGAGVTGDPFVPNGAGRVEFWAAPGSVGVDNQEILPVAVDGAYAWDATPGLEVPIFKTLDDFIVQLRTGGMTSAAVSSAVQTALGGIDAGMERLQAARAQVGDTLNRIDAIVARLDALDLNAKTDRSNAEDLDMVAAISDFQNKQTGYDAALKTYAQVQRLSLFDYLR</sequence>
<keyword evidence="4" id="KW-0975">Bacterial flagellum</keyword>
<dbReference type="PANTHER" id="PTHR42792">
    <property type="entry name" value="FLAGELLIN"/>
    <property type="match status" value="1"/>
</dbReference>
<feature type="domain" description="Flagellin N-terminal" evidence="5">
    <location>
        <begin position="4"/>
        <end position="138"/>
    </location>
</feature>
<dbReference type="Pfam" id="PF00669">
    <property type="entry name" value="Flagellin_N"/>
    <property type="match status" value="1"/>
</dbReference>
<proteinExistence type="inferred from homology"/>
<protein>
    <submittedName>
        <fullName evidence="7">Flagellar hook-associated protein FlgL</fullName>
    </submittedName>
</protein>